<reference evidence="1" key="1">
    <citation type="submission" date="2020-03" db="EMBL/GenBank/DDBJ databases">
        <authorList>
            <person name="Weist P."/>
        </authorList>
    </citation>
    <scope>NUCLEOTIDE SEQUENCE</scope>
</reference>
<dbReference type="AlphaFoldDB" id="A0A9N7YNV3"/>
<sequence length="102" mass="10886">MGGTFLRQLVPALHYIMTTPRGLCGVGAVCPPHLGAGIQTAHFKYEAGLLSAAAEELESIQHRCAPRGETNALRCTALACSASSWRGRETIKPSTAVRPHFI</sequence>
<comment type="caution">
    <text evidence="1">The sequence shown here is derived from an EMBL/GenBank/DDBJ whole genome shotgun (WGS) entry which is preliminary data.</text>
</comment>
<proteinExistence type="predicted"/>
<gene>
    <name evidence="1" type="ORF">PLEPLA_LOCUS20133</name>
</gene>
<dbReference type="Proteomes" id="UP001153269">
    <property type="component" value="Unassembled WGS sequence"/>
</dbReference>
<protein>
    <submittedName>
        <fullName evidence="1">Uncharacterized protein</fullName>
    </submittedName>
</protein>
<organism evidence="1 2">
    <name type="scientific">Pleuronectes platessa</name>
    <name type="common">European plaice</name>
    <dbReference type="NCBI Taxonomy" id="8262"/>
    <lineage>
        <taxon>Eukaryota</taxon>
        <taxon>Metazoa</taxon>
        <taxon>Chordata</taxon>
        <taxon>Craniata</taxon>
        <taxon>Vertebrata</taxon>
        <taxon>Euteleostomi</taxon>
        <taxon>Actinopterygii</taxon>
        <taxon>Neopterygii</taxon>
        <taxon>Teleostei</taxon>
        <taxon>Neoteleostei</taxon>
        <taxon>Acanthomorphata</taxon>
        <taxon>Carangaria</taxon>
        <taxon>Pleuronectiformes</taxon>
        <taxon>Pleuronectoidei</taxon>
        <taxon>Pleuronectidae</taxon>
        <taxon>Pleuronectes</taxon>
    </lineage>
</organism>
<accession>A0A9N7YNV3</accession>
<evidence type="ECO:0000313" key="2">
    <source>
        <dbReference type="Proteomes" id="UP001153269"/>
    </source>
</evidence>
<dbReference type="EMBL" id="CADEAL010001402">
    <property type="protein sequence ID" value="CAB1432076.1"/>
    <property type="molecule type" value="Genomic_DNA"/>
</dbReference>
<evidence type="ECO:0000313" key="1">
    <source>
        <dbReference type="EMBL" id="CAB1432076.1"/>
    </source>
</evidence>
<keyword evidence="2" id="KW-1185">Reference proteome</keyword>
<name>A0A9N7YNV3_PLEPL</name>